<organism evidence="4 5">
    <name type="scientific">Agrococcus jenensis</name>
    <dbReference type="NCBI Taxonomy" id="46353"/>
    <lineage>
        <taxon>Bacteria</taxon>
        <taxon>Bacillati</taxon>
        <taxon>Actinomycetota</taxon>
        <taxon>Actinomycetes</taxon>
        <taxon>Micrococcales</taxon>
        <taxon>Microbacteriaceae</taxon>
        <taxon>Agrococcus</taxon>
    </lineage>
</organism>
<name>A0A3N2AUI8_9MICO</name>
<evidence type="ECO:0000259" key="3">
    <source>
        <dbReference type="SMART" id="SM00507"/>
    </source>
</evidence>
<accession>A0A3N2AUI8</accession>
<dbReference type="AlphaFoldDB" id="A0A3N2AUI8"/>
<reference evidence="4 5" key="1">
    <citation type="submission" date="2018-11" db="EMBL/GenBank/DDBJ databases">
        <title>Sequencing the genomes of 1000 actinobacteria strains.</title>
        <authorList>
            <person name="Klenk H.-P."/>
        </authorList>
    </citation>
    <scope>NUCLEOTIDE SEQUENCE [LARGE SCALE GENOMIC DNA]</scope>
    <source>
        <strain evidence="4 5">DSM 9580</strain>
    </source>
</reference>
<comment type="similarity">
    <text evidence="1">Belongs to the Rv1128c/1148c/1588c/1702c/1945/3466 family.</text>
</comment>
<dbReference type="Pfam" id="PF02720">
    <property type="entry name" value="DUF222"/>
    <property type="match status" value="1"/>
</dbReference>
<dbReference type="Pfam" id="PF01844">
    <property type="entry name" value="HNH"/>
    <property type="match status" value="1"/>
</dbReference>
<comment type="caution">
    <text evidence="4">The sequence shown here is derived from an EMBL/GenBank/DDBJ whole genome shotgun (WGS) entry which is preliminary data.</text>
</comment>
<evidence type="ECO:0000256" key="2">
    <source>
        <dbReference type="SAM" id="MobiDB-lite"/>
    </source>
</evidence>
<evidence type="ECO:0000313" key="5">
    <source>
        <dbReference type="Proteomes" id="UP000275456"/>
    </source>
</evidence>
<dbReference type="GO" id="GO:0003676">
    <property type="term" value="F:nucleic acid binding"/>
    <property type="evidence" value="ECO:0007669"/>
    <property type="project" value="InterPro"/>
</dbReference>
<evidence type="ECO:0000313" key="4">
    <source>
        <dbReference type="EMBL" id="ROR66699.1"/>
    </source>
</evidence>
<dbReference type="OrthoDB" id="3261064at2"/>
<feature type="region of interest" description="Disordered" evidence="2">
    <location>
        <begin position="27"/>
        <end position="59"/>
    </location>
</feature>
<dbReference type="GO" id="GO:0004519">
    <property type="term" value="F:endonuclease activity"/>
    <property type="evidence" value="ECO:0007669"/>
    <property type="project" value="InterPro"/>
</dbReference>
<keyword evidence="5" id="KW-1185">Reference proteome</keyword>
<dbReference type="RefSeq" id="WP_123697656.1">
    <property type="nucleotide sequence ID" value="NZ_RKHJ01000001.1"/>
</dbReference>
<dbReference type="SMART" id="SM00507">
    <property type="entry name" value="HNHc"/>
    <property type="match status" value="1"/>
</dbReference>
<feature type="domain" description="HNH nuclease" evidence="3">
    <location>
        <begin position="377"/>
        <end position="429"/>
    </location>
</feature>
<dbReference type="EMBL" id="RKHJ01000001">
    <property type="protein sequence ID" value="ROR66699.1"/>
    <property type="molecule type" value="Genomic_DNA"/>
</dbReference>
<dbReference type="InterPro" id="IPR003615">
    <property type="entry name" value="HNH_nuc"/>
</dbReference>
<dbReference type="InterPro" id="IPR003870">
    <property type="entry name" value="DUF222"/>
</dbReference>
<dbReference type="GO" id="GO:0008270">
    <property type="term" value="F:zinc ion binding"/>
    <property type="evidence" value="ECO:0007669"/>
    <property type="project" value="InterPro"/>
</dbReference>
<dbReference type="CDD" id="cd00085">
    <property type="entry name" value="HNHc"/>
    <property type="match status" value="1"/>
</dbReference>
<dbReference type="InterPro" id="IPR002711">
    <property type="entry name" value="HNH"/>
</dbReference>
<protein>
    <submittedName>
        <fullName evidence="4">Uncharacterized protein DUF222</fullName>
    </submittedName>
</protein>
<dbReference type="Proteomes" id="UP000275456">
    <property type="component" value="Unassembled WGS sequence"/>
</dbReference>
<proteinExistence type="inferred from homology"/>
<dbReference type="Gene3D" id="1.10.30.50">
    <property type="match status" value="1"/>
</dbReference>
<sequence length="493" mass="53935">MSTEIQASRWPVHRQLPVPLDPAAANGPLWLRGPRPGDVADPDDRVATPAETGSELAPVPVPLPVDVPVPTVQDVRASAIKIVVDLDAAIAGLQAMRTHALAGLGLLALEEAGDAHLDAGIVMRDLANELALRQRRSDRTVEAEIDRAMRILDEWPATLRAWGETRIHQGHLRVITDIGAPLKTPEARAAFEAALLPVAETTTPARLAKIARRELEQLIEEPLTERHRIARDGREVFVTDLADAMSRLVLVIPTVLAHGILDRATEMARAADPNDPRTADQRRADACCDLLLTGEPTDRALAGIRAQVSIVIPATVLLGDDGSDDSRDDSARLRSGALVDPDTARWLAGVTKTCTRVFTDPVKGHVIAADTYRPSRKVRRLLRERDQRCRWPGCCAKAEHADIDHTIAWIDGGKTTPGNLAHLCRRHHMLKGAVLPAGRRWKVTQIEPGVLQFESPMGAVYVDEPEQVGPRFTESYTEWLWRGTFGPAPKALF</sequence>
<gene>
    <name evidence="4" type="ORF">EDD26_2091</name>
</gene>
<evidence type="ECO:0000256" key="1">
    <source>
        <dbReference type="ARBA" id="ARBA00023450"/>
    </source>
</evidence>